<keyword evidence="1" id="KW-1133">Transmembrane helix</keyword>
<name>A0A8D8FQJ0_CULPI</name>
<feature type="transmembrane region" description="Helical" evidence="1">
    <location>
        <begin position="158"/>
        <end position="184"/>
    </location>
</feature>
<accession>A0A8D8FQJ0</accession>
<evidence type="ECO:0000313" key="2">
    <source>
        <dbReference type="EMBL" id="CAG6478709.1"/>
    </source>
</evidence>
<keyword evidence="1" id="KW-0812">Transmembrane</keyword>
<evidence type="ECO:0000256" key="1">
    <source>
        <dbReference type="SAM" id="Phobius"/>
    </source>
</evidence>
<proteinExistence type="predicted"/>
<dbReference type="EMBL" id="HBUE01083688">
    <property type="protein sequence ID" value="CAG6478706.1"/>
    <property type="molecule type" value="Transcribed_RNA"/>
</dbReference>
<dbReference type="AlphaFoldDB" id="A0A8D8FQJ0"/>
<protein>
    <submittedName>
        <fullName evidence="2">(northern house mosquito) hypothetical protein</fullName>
    </submittedName>
</protein>
<reference evidence="2" key="1">
    <citation type="submission" date="2021-05" db="EMBL/GenBank/DDBJ databases">
        <authorList>
            <person name="Alioto T."/>
            <person name="Alioto T."/>
            <person name="Gomez Garrido J."/>
        </authorList>
    </citation>
    <scope>NUCLEOTIDE SEQUENCE</scope>
</reference>
<keyword evidence="1" id="KW-0472">Membrane</keyword>
<feature type="transmembrane region" description="Helical" evidence="1">
    <location>
        <begin position="196"/>
        <end position="219"/>
    </location>
</feature>
<sequence length="245" mass="27770">MNRRTVQINNQHQITLHRPLPPPQVPNLVQLHVSLAAVVPNHHIVRQIHPVGNLLLGPARLVLGGKVDGPPHVRLHQLPQILQELGPRVGPNLPRVVRLGNALALELQLHNAEAHPKQPVVRADLVILQRRSKVVDEGHHFFGFGCGHHQRVRIAIRFGWVVVMRTVCVEFAHFACLVVCGDLIANFCSNFQTFFAINTFIFSHFHFLNHFGLFTSFYFKFLSKIKPRFLGSFSVKALLQKIYCC</sequence>
<organism evidence="2">
    <name type="scientific">Culex pipiens</name>
    <name type="common">House mosquito</name>
    <dbReference type="NCBI Taxonomy" id="7175"/>
    <lineage>
        <taxon>Eukaryota</taxon>
        <taxon>Metazoa</taxon>
        <taxon>Ecdysozoa</taxon>
        <taxon>Arthropoda</taxon>
        <taxon>Hexapoda</taxon>
        <taxon>Insecta</taxon>
        <taxon>Pterygota</taxon>
        <taxon>Neoptera</taxon>
        <taxon>Endopterygota</taxon>
        <taxon>Diptera</taxon>
        <taxon>Nematocera</taxon>
        <taxon>Culicoidea</taxon>
        <taxon>Culicidae</taxon>
        <taxon>Culicinae</taxon>
        <taxon>Culicini</taxon>
        <taxon>Culex</taxon>
        <taxon>Culex</taxon>
    </lineage>
</organism>
<dbReference type="EMBL" id="HBUE01083692">
    <property type="protein sequence ID" value="CAG6478709.1"/>
    <property type="molecule type" value="Transcribed_RNA"/>
</dbReference>